<dbReference type="EMBL" id="JAHEAC010000142">
    <property type="protein sequence ID" value="MBX8644993.1"/>
    <property type="molecule type" value="Genomic_DNA"/>
</dbReference>
<dbReference type="PANTHER" id="PTHR22960">
    <property type="entry name" value="MOLYBDOPTERIN COFACTOR SYNTHESIS PROTEIN A"/>
    <property type="match status" value="1"/>
</dbReference>
<dbReference type="GO" id="GO:0061798">
    <property type="term" value="F:GTP 3',8'-cyclase activity"/>
    <property type="evidence" value="ECO:0007669"/>
    <property type="project" value="TreeGrafter"/>
</dbReference>
<protein>
    <submittedName>
        <fullName evidence="4">Cyclic pyranopterin monophosphate synthase MoaC</fullName>
        <ecNumber evidence="4">4.6.1.17</ecNumber>
    </submittedName>
</protein>
<accession>A0A8J8CIS5</accession>
<dbReference type="NCBIfam" id="NF008999">
    <property type="entry name" value="PRK12343.1"/>
    <property type="match status" value="1"/>
</dbReference>
<name>A0A8J8CIS5_9ARCH</name>
<evidence type="ECO:0000313" key="5">
    <source>
        <dbReference type="Proteomes" id="UP000750197"/>
    </source>
</evidence>
<feature type="domain" description="Molybdopterin cofactor biosynthesis C (MoaC)" evidence="3">
    <location>
        <begin position="1"/>
        <end position="141"/>
    </location>
</feature>
<organism evidence="4 5">
    <name type="scientific">Candidatus Sysuiplasma superficiale</name>
    <dbReference type="NCBI Taxonomy" id="2823368"/>
    <lineage>
        <taxon>Archaea</taxon>
        <taxon>Methanobacteriati</taxon>
        <taxon>Thermoplasmatota</taxon>
        <taxon>Thermoplasmata</taxon>
        <taxon>Candidatus Sysuiplasmatales</taxon>
        <taxon>Candidatus Sysuiplasmataceae</taxon>
        <taxon>Candidatus Sysuiplasma</taxon>
    </lineage>
</organism>
<dbReference type="GO" id="GO:0006777">
    <property type="term" value="P:Mo-molybdopterin cofactor biosynthetic process"/>
    <property type="evidence" value="ECO:0007669"/>
    <property type="project" value="UniProtKB-KW"/>
</dbReference>
<dbReference type="PANTHER" id="PTHR22960:SF0">
    <property type="entry name" value="MOLYBDENUM COFACTOR BIOSYNTHESIS PROTEIN 1"/>
    <property type="match status" value="1"/>
</dbReference>
<dbReference type="InterPro" id="IPR002820">
    <property type="entry name" value="Mopterin_CF_biosynth-C_dom"/>
</dbReference>
<dbReference type="UniPathway" id="UPA00344"/>
<dbReference type="Proteomes" id="UP000750197">
    <property type="component" value="Unassembled WGS sequence"/>
</dbReference>
<dbReference type="EC" id="4.6.1.17" evidence="4"/>
<keyword evidence="4" id="KW-0456">Lyase</keyword>
<dbReference type="InterPro" id="IPR036522">
    <property type="entry name" value="MoaC_sf"/>
</dbReference>
<proteinExistence type="predicted"/>
<sequence>MIDVSEKKEVQRVAVARGHITLSEKSLMAIREGSGKKGDVLTVSEIAGIAAAKRTSETIPLCHQIPLDQVHVHLDTDRDGITAECRVSAFWKTGVEMEALCGVTASLLTVWDMVKSMEKDEAGQYPFTRIDNVVVVSKMKGELN</sequence>
<dbReference type="NCBIfam" id="TIGR00581">
    <property type="entry name" value="moaC"/>
    <property type="match status" value="1"/>
</dbReference>
<evidence type="ECO:0000256" key="2">
    <source>
        <dbReference type="ARBA" id="ARBA00023150"/>
    </source>
</evidence>
<dbReference type="InterPro" id="IPR050105">
    <property type="entry name" value="MoCo_biosynth_MoaA/MoaC"/>
</dbReference>
<evidence type="ECO:0000259" key="3">
    <source>
        <dbReference type="Pfam" id="PF01967"/>
    </source>
</evidence>
<dbReference type="Gene3D" id="3.30.70.640">
    <property type="entry name" value="Molybdopterin cofactor biosynthesis C (MoaC) domain"/>
    <property type="match status" value="1"/>
</dbReference>
<dbReference type="Pfam" id="PF01967">
    <property type="entry name" value="MoaC"/>
    <property type="match status" value="1"/>
</dbReference>
<keyword evidence="2" id="KW-0501">Molybdenum cofactor biosynthesis</keyword>
<evidence type="ECO:0000313" key="4">
    <source>
        <dbReference type="EMBL" id="MBX8644993.1"/>
    </source>
</evidence>
<dbReference type="InterPro" id="IPR023045">
    <property type="entry name" value="MoaC"/>
</dbReference>
<reference evidence="4" key="1">
    <citation type="submission" date="2021-05" db="EMBL/GenBank/DDBJ databases">
        <title>Genomic insights into ecological role and evolution of a novel Thermoplasmata order Candidatus Sysuiplasmatales.</title>
        <authorList>
            <person name="Yuan Y."/>
        </authorList>
    </citation>
    <scope>NUCLEOTIDE SEQUENCE</scope>
    <source>
        <strain evidence="4">TUT19-bin139</strain>
    </source>
</reference>
<dbReference type="GO" id="GO:0061799">
    <property type="term" value="F:cyclic pyranopterin monophosphate synthase activity"/>
    <property type="evidence" value="ECO:0007669"/>
    <property type="project" value="UniProtKB-EC"/>
</dbReference>
<gene>
    <name evidence="4" type="primary">moaC</name>
    <name evidence="4" type="ORF">KIY12_09805</name>
</gene>
<dbReference type="SUPFAM" id="SSF55040">
    <property type="entry name" value="Molybdenum cofactor biosynthesis protein C, MoaC"/>
    <property type="match status" value="1"/>
</dbReference>
<comment type="caution">
    <text evidence="4">The sequence shown here is derived from an EMBL/GenBank/DDBJ whole genome shotgun (WGS) entry which is preliminary data.</text>
</comment>
<comment type="pathway">
    <text evidence="1">Cofactor biosynthesis; molybdopterin biosynthesis.</text>
</comment>
<evidence type="ECO:0000256" key="1">
    <source>
        <dbReference type="ARBA" id="ARBA00005046"/>
    </source>
</evidence>
<dbReference type="AlphaFoldDB" id="A0A8J8CIS5"/>